<evidence type="ECO:0000256" key="3">
    <source>
        <dbReference type="ARBA" id="ARBA00022853"/>
    </source>
</evidence>
<proteinExistence type="inferred from homology"/>
<keyword evidence="3" id="KW-0156">Chromatin regulator</keyword>
<name>A0A165FL31_9APHY</name>
<keyword evidence="6" id="KW-0539">Nucleus</keyword>
<evidence type="ECO:0000256" key="7">
    <source>
        <dbReference type="SAM" id="MobiDB-lite"/>
    </source>
</evidence>
<dbReference type="PANTHER" id="PTHR13581:SF5">
    <property type="entry name" value="MRG_MORF4L-BINDING PROTEIN"/>
    <property type="match status" value="1"/>
</dbReference>
<evidence type="ECO:0000256" key="4">
    <source>
        <dbReference type="ARBA" id="ARBA00023015"/>
    </source>
</evidence>
<dbReference type="STRING" id="1314785.A0A165FL31"/>
<dbReference type="InterPro" id="IPR012423">
    <property type="entry name" value="Eaf7/MRGBP"/>
</dbReference>
<dbReference type="Pfam" id="PF07904">
    <property type="entry name" value="Eaf7"/>
    <property type="match status" value="1"/>
</dbReference>
<sequence>MVASDGLKSESASSSRWLDSVEGEIAFFRALMRARPVGIHRHFHVLTMRNAILRDTGHVVSIDDLWDKLRACYDLEILENIETDGYDPPGYYNSPSPSAVPLRSPSPSENLSSHPWFRHEYSLPSDEAFDTLISMRRMRATASLPSSSPAASPSHHARTTSGTRQTKKGRSKLKNVAGLVGGDSDSSALTQESGDESAVPTPSLATGTDVGTDYADDEDMDGRDSPGELPSLSVRRTHQSIYRPTLSIQASQKRREGFQER</sequence>
<evidence type="ECO:0000256" key="6">
    <source>
        <dbReference type="ARBA" id="ARBA00023242"/>
    </source>
</evidence>
<dbReference type="Proteomes" id="UP000076871">
    <property type="component" value="Unassembled WGS sequence"/>
</dbReference>
<dbReference type="GeneID" id="63821086"/>
<keyword evidence="9" id="KW-1185">Reference proteome</keyword>
<dbReference type="RefSeq" id="XP_040766873.1">
    <property type="nucleotide sequence ID" value="XM_040904056.1"/>
</dbReference>
<evidence type="ECO:0000256" key="2">
    <source>
        <dbReference type="ARBA" id="ARBA00007117"/>
    </source>
</evidence>
<dbReference type="PANTHER" id="PTHR13581">
    <property type="entry name" value="MRG-BINDING PROTEIN"/>
    <property type="match status" value="1"/>
</dbReference>
<feature type="compositionally biased region" description="Low complexity" evidence="7">
    <location>
        <begin position="142"/>
        <end position="154"/>
    </location>
</feature>
<organism evidence="8 9">
    <name type="scientific">Laetiporus sulphureus 93-53</name>
    <dbReference type="NCBI Taxonomy" id="1314785"/>
    <lineage>
        <taxon>Eukaryota</taxon>
        <taxon>Fungi</taxon>
        <taxon>Dikarya</taxon>
        <taxon>Basidiomycota</taxon>
        <taxon>Agaricomycotina</taxon>
        <taxon>Agaricomycetes</taxon>
        <taxon>Polyporales</taxon>
        <taxon>Laetiporus</taxon>
    </lineage>
</organism>
<dbReference type="GO" id="GO:0005634">
    <property type="term" value="C:nucleus"/>
    <property type="evidence" value="ECO:0007669"/>
    <property type="project" value="UniProtKB-SubCell"/>
</dbReference>
<dbReference type="AlphaFoldDB" id="A0A165FL31"/>
<dbReference type="EMBL" id="KV427612">
    <property type="protein sequence ID" value="KZT09133.1"/>
    <property type="molecule type" value="Genomic_DNA"/>
</dbReference>
<comment type="subcellular location">
    <subcellularLocation>
        <location evidence="1">Nucleus</location>
    </subcellularLocation>
</comment>
<evidence type="ECO:0000256" key="5">
    <source>
        <dbReference type="ARBA" id="ARBA00023163"/>
    </source>
</evidence>
<keyword evidence="5" id="KW-0804">Transcription</keyword>
<evidence type="ECO:0000313" key="9">
    <source>
        <dbReference type="Proteomes" id="UP000076871"/>
    </source>
</evidence>
<dbReference type="GO" id="GO:0035267">
    <property type="term" value="C:NuA4 histone acetyltransferase complex"/>
    <property type="evidence" value="ECO:0007669"/>
    <property type="project" value="TreeGrafter"/>
</dbReference>
<dbReference type="GO" id="GO:0006357">
    <property type="term" value="P:regulation of transcription by RNA polymerase II"/>
    <property type="evidence" value="ECO:0007669"/>
    <property type="project" value="TreeGrafter"/>
</dbReference>
<dbReference type="GO" id="GO:0006325">
    <property type="term" value="P:chromatin organization"/>
    <property type="evidence" value="ECO:0007669"/>
    <property type="project" value="UniProtKB-KW"/>
</dbReference>
<dbReference type="OrthoDB" id="5595141at2759"/>
<feature type="compositionally biased region" description="Polar residues" evidence="7">
    <location>
        <begin position="239"/>
        <end position="251"/>
    </location>
</feature>
<accession>A0A165FL31</accession>
<reference evidence="8 9" key="1">
    <citation type="journal article" date="2016" name="Mol. Biol. Evol.">
        <title>Comparative Genomics of Early-Diverging Mushroom-Forming Fungi Provides Insights into the Origins of Lignocellulose Decay Capabilities.</title>
        <authorList>
            <person name="Nagy L.G."/>
            <person name="Riley R."/>
            <person name="Tritt A."/>
            <person name="Adam C."/>
            <person name="Daum C."/>
            <person name="Floudas D."/>
            <person name="Sun H."/>
            <person name="Yadav J.S."/>
            <person name="Pangilinan J."/>
            <person name="Larsson K.H."/>
            <person name="Matsuura K."/>
            <person name="Barry K."/>
            <person name="Labutti K."/>
            <person name="Kuo R."/>
            <person name="Ohm R.A."/>
            <person name="Bhattacharya S.S."/>
            <person name="Shirouzu T."/>
            <person name="Yoshinaga Y."/>
            <person name="Martin F.M."/>
            <person name="Grigoriev I.V."/>
            <person name="Hibbett D.S."/>
        </authorList>
    </citation>
    <scope>NUCLEOTIDE SEQUENCE [LARGE SCALE GENOMIC DNA]</scope>
    <source>
        <strain evidence="8 9">93-53</strain>
    </source>
</reference>
<feature type="region of interest" description="Disordered" evidence="7">
    <location>
        <begin position="140"/>
        <end position="261"/>
    </location>
</feature>
<evidence type="ECO:0000313" key="8">
    <source>
        <dbReference type="EMBL" id="KZT09133.1"/>
    </source>
</evidence>
<evidence type="ECO:0000256" key="1">
    <source>
        <dbReference type="ARBA" id="ARBA00004123"/>
    </source>
</evidence>
<dbReference type="InParanoid" id="A0A165FL31"/>
<gene>
    <name evidence="8" type="ORF">LAESUDRAFT_647517</name>
</gene>
<comment type="similarity">
    <text evidence="2">Belongs to the EAF7 family.</text>
</comment>
<protein>
    <recommendedName>
        <fullName evidence="10">Chromatin modification-related protein EAF7</fullName>
    </recommendedName>
</protein>
<feature type="region of interest" description="Disordered" evidence="7">
    <location>
        <begin position="86"/>
        <end position="111"/>
    </location>
</feature>
<evidence type="ECO:0008006" key="10">
    <source>
        <dbReference type="Google" id="ProtNLM"/>
    </source>
</evidence>
<keyword evidence="4" id="KW-0805">Transcription regulation</keyword>